<evidence type="ECO:0000313" key="2">
    <source>
        <dbReference type="EMBL" id="RHX77529.1"/>
    </source>
</evidence>
<reference evidence="3" key="1">
    <citation type="submission" date="2018-05" db="EMBL/GenBank/DDBJ databases">
        <title>Leptospira yasudae sp. nov. and Leptospira stimsonii sp. nov., two pathogenic species of the genus Leptospira isolated from environmental sources.</title>
        <authorList>
            <person name="Casanovas-Massana A."/>
            <person name="Hamond C."/>
            <person name="Santos L.A."/>
            <person name="Hacker K.P."/>
            <person name="Balassiano I."/>
            <person name="Medeiros M.A."/>
            <person name="Reis M.G."/>
            <person name="Ko A.I."/>
            <person name="Wunder E.A."/>
        </authorList>
    </citation>
    <scope>NUCLEOTIDE SEQUENCE [LARGE SCALE GENOMIC DNA]</scope>
    <source>
        <strain evidence="3">B21</strain>
    </source>
</reference>
<gene>
    <name evidence="2" type="ORF">DLM77_20660</name>
</gene>
<name>A0ABX9LY95_9LEPT</name>
<dbReference type="EMBL" id="QHCR01000014">
    <property type="protein sequence ID" value="RHX77529.1"/>
    <property type="molecule type" value="Genomic_DNA"/>
</dbReference>
<keyword evidence="3" id="KW-1185">Reference proteome</keyword>
<comment type="caution">
    <text evidence="2">The sequence shown here is derived from an EMBL/GenBank/DDBJ whole genome shotgun (WGS) entry which is preliminary data.</text>
</comment>
<accession>A0ABX9LY95</accession>
<protein>
    <submittedName>
        <fullName evidence="2">Uncharacterized protein</fullName>
    </submittedName>
</protein>
<reference evidence="2 3" key="2">
    <citation type="journal article" date="2020" name="Int. J. Syst. Evol. Microbiol.">
        <title>Leptospira yasudae sp. nov. and Leptospira stimsonii sp. nov., two new species of the pathogenic group isolated from environmental sources.</title>
        <authorList>
            <person name="Casanovas-Massana A."/>
            <person name="Hamond C."/>
            <person name="Santos L.A."/>
            <person name="de Oliveira D."/>
            <person name="Hacker K.P."/>
            <person name="Balassiano I."/>
            <person name="Costa F."/>
            <person name="Medeiros M.A."/>
            <person name="Reis M.G."/>
            <person name="Ko A.I."/>
            <person name="Wunder E.A."/>
        </authorList>
    </citation>
    <scope>NUCLEOTIDE SEQUENCE [LARGE SCALE GENOMIC DNA]</scope>
    <source>
        <strain evidence="2 3">B21</strain>
    </source>
</reference>
<dbReference type="Proteomes" id="UP000285569">
    <property type="component" value="Unassembled WGS sequence"/>
</dbReference>
<proteinExistence type="predicted"/>
<organism evidence="2 3">
    <name type="scientific">Leptospira yasudae</name>
    <dbReference type="NCBI Taxonomy" id="2202201"/>
    <lineage>
        <taxon>Bacteria</taxon>
        <taxon>Pseudomonadati</taxon>
        <taxon>Spirochaetota</taxon>
        <taxon>Spirochaetia</taxon>
        <taxon>Leptospirales</taxon>
        <taxon>Leptospiraceae</taxon>
        <taxon>Leptospira</taxon>
    </lineage>
</organism>
<feature type="compositionally biased region" description="Basic residues" evidence="1">
    <location>
        <begin position="18"/>
        <end position="29"/>
    </location>
</feature>
<evidence type="ECO:0000313" key="3">
    <source>
        <dbReference type="Proteomes" id="UP000285569"/>
    </source>
</evidence>
<feature type="region of interest" description="Disordered" evidence="1">
    <location>
        <begin position="1"/>
        <end position="34"/>
    </location>
</feature>
<evidence type="ECO:0000256" key="1">
    <source>
        <dbReference type="SAM" id="MobiDB-lite"/>
    </source>
</evidence>
<sequence>MPANKQGAPEKIGPAARAFKRKKVQHGKKNQPQPYGTDFALIFDPSFFSTVLLNLPTKISSKS</sequence>